<gene>
    <name evidence="3" type="ORF">Cch01nite_41580</name>
</gene>
<dbReference type="InterPro" id="IPR005545">
    <property type="entry name" value="YCII"/>
</dbReference>
<reference evidence="3" key="1">
    <citation type="submission" date="2021-01" db="EMBL/GenBank/DDBJ databases">
        <title>Whole genome shotgun sequence of Cellulomonas chitinilytica NBRC 110799.</title>
        <authorList>
            <person name="Komaki H."/>
            <person name="Tamura T."/>
        </authorList>
    </citation>
    <scope>NUCLEOTIDE SEQUENCE</scope>
    <source>
        <strain evidence="3">NBRC 110799</strain>
    </source>
</reference>
<dbReference type="SUPFAM" id="SSF54909">
    <property type="entry name" value="Dimeric alpha+beta barrel"/>
    <property type="match status" value="1"/>
</dbReference>
<dbReference type="Gene3D" id="3.30.70.1060">
    <property type="entry name" value="Dimeric alpha+beta barrel"/>
    <property type="match status" value="1"/>
</dbReference>
<dbReference type="InterPro" id="IPR011008">
    <property type="entry name" value="Dimeric_a/b-barrel"/>
</dbReference>
<dbReference type="Pfam" id="PF03795">
    <property type="entry name" value="YCII"/>
    <property type="match status" value="1"/>
</dbReference>
<keyword evidence="4" id="KW-1185">Reference proteome</keyword>
<evidence type="ECO:0000256" key="1">
    <source>
        <dbReference type="ARBA" id="ARBA00007689"/>
    </source>
</evidence>
<dbReference type="PANTHER" id="PTHR35174">
    <property type="entry name" value="BLL7171 PROTEIN-RELATED"/>
    <property type="match status" value="1"/>
</dbReference>
<proteinExistence type="inferred from homology"/>
<dbReference type="EMBL" id="BONK01000019">
    <property type="protein sequence ID" value="GIG23434.1"/>
    <property type="molecule type" value="Genomic_DNA"/>
</dbReference>
<feature type="domain" description="YCII-related" evidence="2">
    <location>
        <begin position="6"/>
        <end position="116"/>
    </location>
</feature>
<sequence length="122" mass="13612">MTTARYLVLLHGDEHVWAARDERLRERTDEDHRIFGARCAENGHKIVGGEELQHSSTSILVRRPADGPIQVTEGPFAETAEQLGGLYLVETDDLDDLVQLVGALQRESETAEIRPVVDHSEV</sequence>
<evidence type="ECO:0000313" key="3">
    <source>
        <dbReference type="EMBL" id="GIG23434.1"/>
    </source>
</evidence>
<dbReference type="PANTHER" id="PTHR35174:SF3">
    <property type="entry name" value="BLL7171 PROTEIN"/>
    <property type="match status" value="1"/>
</dbReference>
<evidence type="ECO:0000313" key="4">
    <source>
        <dbReference type="Proteomes" id="UP000632740"/>
    </source>
</evidence>
<dbReference type="AlphaFoldDB" id="A0A919P8X7"/>
<evidence type="ECO:0000259" key="2">
    <source>
        <dbReference type="Pfam" id="PF03795"/>
    </source>
</evidence>
<protein>
    <recommendedName>
        <fullName evidence="2">YCII-related domain-containing protein</fullName>
    </recommendedName>
</protein>
<dbReference type="Proteomes" id="UP000632740">
    <property type="component" value="Unassembled WGS sequence"/>
</dbReference>
<accession>A0A919P8X7</accession>
<comment type="caution">
    <text evidence="3">The sequence shown here is derived from an EMBL/GenBank/DDBJ whole genome shotgun (WGS) entry which is preliminary data.</text>
</comment>
<dbReference type="RefSeq" id="WP_203758437.1">
    <property type="nucleotide sequence ID" value="NZ_BONK01000019.1"/>
</dbReference>
<comment type="similarity">
    <text evidence="1">Belongs to the YciI family.</text>
</comment>
<organism evidence="3 4">
    <name type="scientific">Cellulomonas chitinilytica</name>
    <dbReference type="NCBI Taxonomy" id="398759"/>
    <lineage>
        <taxon>Bacteria</taxon>
        <taxon>Bacillati</taxon>
        <taxon>Actinomycetota</taxon>
        <taxon>Actinomycetes</taxon>
        <taxon>Micrococcales</taxon>
        <taxon>Cellulomonadaceae</taxon>
        <taxon>Cellulomonas</taxon>
    </lineage>
</organism>
<name>A0A919P8X7_9CELL</name>